<dbReference type="GO" id="GO:0006364">
    <property type="term" value="P:rRNA processing"/>
    <property type="evidence" value="ECO:0007669"/>
    <property type="project" value="UniProtKB-KW"/>
</dbReference>
<keyword evidence="3" id="KW-0698">rRNA processing</keyword>
<keyword evidence="2" id="KW-0690">Ribosome biogenesis</keyword>
<dbReference type="GO" id="GO:0032040">
    <property type="term" value="C:small-subunit processome"/>
    <property type="evidence" value="ECO:0007669"/>
    <property type="project" value="InterPro"/>
</dbReference>
<dbReference type="InterPro" id="IPR057644">
    <property type="entry name" value="Beta-prop_WDR75_2nd"/>
</dbReference>
<dbReference type="PANTHER" id="PTHR44215">
    <property type="entry name" value="WD REPEAT-CONTAINING PROTEIN 75"/>
    <property type="match status" value="1"/>
</dbReference>
<feature type="domain" description="WD repeat-containing protein 75 second beta-propeller" evidence="8">
    <location>
        <begin position="324"/>
        <end position="642"/>
    </location>
</feature>
<dbReference type="SMART" id="SM00320">
    <property type="entry name" value="WD40"/>
    <property type="match status" value="6"/>
</dbReference>
<dbReference type="InterPro" id="IPR015943">
    <property type="entry name" value="WD40/YVTN_repeat-like_dom_sf"/>
</dbReference>
<dbReference type="GO" id="GO:2000234">
    <property type="term" value="P:positive regulation of rRNA processing"/>
    <property type="evidence" value="ECO:0007669"/>
    <property type="project" value="TreeGrafter"/>
</dbReference>
<dbReference type="AlphaFoldDB" id="A0A9P0FDC4"/>
<keyword evidence="5" id="KW-0677">Repeat</keyword>
<evidence type="ECO:0000256" key="7">
    <source>
        <dbReference type="ARBA" id="ARBA00023242"/>
    </source>
</evidence>
<organism evidence="9 10">
    <name type="scientific">Brassicogethes aeneus</name>
    <name type="common">Rape pollen beetle</name>
    <name type="synonym">Meligethes aeneus</name>
    <dbReference type="NCBI Taxonomy" id="1431903"/>
    <lineage>
        <taxon>Eukaryota</taxon>
        <taxon>Metazoa</taxon>
        <taxon>Ecdysozoa</taxon>
        <taxon>Arthropoda</taxon>
        <taxon>Hexapoda</taxon>
        <taxon>Insecta</taxon>
        <taxon>Pterygota</taxon>
        <taxon>Neoptera</taxon>
        <taxon>Endopterygota</taxon>
        <taxon>Coleoptera</taxon>
        <taxon>Polyphaga</taxon>
        <taxon>Cucujiformia</taxon>
        <taxon>Nitidulidae</taxon>
        <taxon>Meligethinae</taxon>
        <taxon>Brassicogethes</taxon>
    </lineage>
</organism>
<proteinExistence type="predicted"/>
<dbReference type="GO" id="GO:0003723">
    <property type="term" value="F:RNA binding"/>
    <property type="evidence" value="ECO:0007669"/>
    <property type="project" value="InterPro"/>
</dbReference>
<dbReference type="Proteomes" id="UP001154078">
    <property type="component" value="Chromosome 1"/>
</dbReference>
<keyword evidence="7" id="KW-0539">Nucleus</keyword>
<evidence type="ECO:0000256" key="6">
    <source>
        <dbReference type="ARBA" id="ARBA00023163"/>
    </source>
</evidence>
<accession>A0A9P0FDC4</accession>
<evidence type="ECO:0000256" key="4">
    <source>
        <dbReference type="ARBA" id="ARBA00022574"/>
    </source>
</evidence>
<evidence type="ECO:0000256" key="3">
    <source>
        <dbReference type="ARBA" id="ARBA00022552"/>
    </source>
</evidence>
<dbReference type="InterPro" id="IPR001680">
    <property type="entry name" value="WD40_rpt"/>
</dbReference>
<keyword evidence="6" id="KW-0804">Transcription</keyword>
<dbReference type="InterPro" id="IPR036322">
    <property type="entry name" value="WD40_repeat_dom_sf"/>
</dbReference>
<protein>
    <recommendedName>
        <fullName evidence="8">WD repeat-containing protein 75 second beta-propeller domain-containing protein</fullName>
    </recommendedName>
</protein>
<gene>
    <name evidence="9" type="ORF">MELIAE_LOCUS1971</name>
</gene>
<dbReference type="OrthoDB" id="4096at2759"/>
<dbReference type="Gene3D" id="2.130.10.10">
    <property type="entry name" value="YVTN repeat-like/Quinoprotein amine dehydrogenase"/>
    <property type="match status" value="2"/>
</dbReference>
<evidence type="ECO:0000313" key="9">
    <source>
        <dbReference type="EMBL" id="CAH0548148.1"/>
    </source>
</evidence>
<evidence type="ECO:0000256" key="2">
    <source>
        <dbReference type="ARBA" id="ARBA00022517"/>
    </source>
</evidence>
<evidence type="ECO:0000313" key="10">
    <source>
        <dbReference type="Proteomes" id="UP001154078"/>
    </source>
</evidence>
<keyword evidence="10" id="KW-1185">Reference proteome</keyword>
<evidence type="ECO:0000259" key="8">
    <source>
        <dbReference type="Pfam" id="PF23769"/>
    </source>
</evidence>
<reference evidence="9" key="1">
    <citation type="submission" date="2021-12" db="EMBL/GenBank/DDBJ databases">
        <authorList>
            <person name="King R."/>
        </authorList>
    </citation>
    <scope>NUCLEOTIDE SEQUENCE</scope>
</reference>
<evidence type="ECO:0000256" key="5">
    <source>
        <dbReference type="ARBA" id="ARBA00022737"/>
    </source>
</evidence>
<comment type="subcellular location">
    <subcellularLocation>
        <location evidence="1">Nucleus</location>
        <location evidence="1">Nucleolus</location>
    </subcellularLocation>
</comment>
<name>A0A9P0FDC4_BRAAE</name>
<dbReference type="EMBL" id="OV121132">
    <property type="protein sequence ID" value="CAH0548148.1"/>
    <property type="molecule type" value="Genomic_DNA"/>
</dbReference>
<dbReference type="Pfam" id="PF23869">
    <property type="entry name" value="Beta-prop_WDR75_1st"/>
    <property type="match status" value="1"/>
</dbReference>
<dbReference type="SUPFAM" id="SSF50978">
    <property type="entry name" value="WD40 repeat-like"/>
    <property type="match status" value="2"/>
</dbReference>
<dbReference type="PANTHER" id="PTHR44215:SF1">
    <property type="entry name" value="WD REPEAT-CONTAINING PROTEIN 75"/>
    <property type="match status" value="1"/>
</dbReference>
<evidence type="ECO:0000256" key="1">
    <source>
        <dbReference type="ARBA" id="ARBA00004604"/>
    </source>
</evidence>
<dbReference type="InterPro" id="IPR053826">
    <property type="entry name" value="WDR75"/>
</dbReference>
<keyword evidence="4" id="KW-0853">WD repeat</keyword>
<dbReference type="Pfam" id="PF23769">
    <property type="entry name" value="Beta-prop_WDR75_2nd"/>
    <property type="match status" value="1"/>
</dbReference>
<dbReference type="GO" id="GO:0045943">
    <property type="term" value="P:positive regulation of transcription by RNA polymerase I"/>
    <property type="evidence" value="ECO:0007669"/>
    <property type="project" value="InterPro"/>
</dbReference>
<sequence>MTVNFNFKGGGSIIKLKPAFSPDGENVLVSWKSSLMEYSVKTGKLVYEFKGIQGPMAGFAFYRYDSFDCVIACSKTGQVIIWKSVTHFKIHEKKIKIDNIKSFNIIPEEDEGKLTALISYKIDEKIRFALADIREGTIKETSLEILDCLYHVSVGGNKYFGVVQNNFLYYVEFENTEKVYRSNTKFKRYFTCISCHPTEELVLTGDKTGKIVVWQNLSAAKPTQAVYHWHTLPVKWVEFSTAGSYFYSGGGECVLVKWNLENSQDKKFLPRIAAPIDKITVSLDNSFVAICTTDNAVRILDTRMNQVSLIQHLVIGSTFSSGIVYDARTKTLVMNGNVGHVQFYSPLDKSLLYNLDIVGQNKITNERSCNIENTEVKKIAISKCGFWLATVEKRENLKYHMEIRLKFWKFNEKQQTFELNTSIEYPHENTILNVLFQPAANKAGLKCVTVSEDGKFKIWQLTEINSVYRKGVVWECYGVGYFRDLPCRGLSFSIDGSLMAIGFGPILTTWLPDTCEVKCTLIHPNYRDNVTHVEFGKGSDCHLIVAASALHLNVWNLLTLNLVWTVSIEVSSLVADTLTSHMAVVVKQSKVIVFTPGSPKPIYKSKKIKDRKIVTASFVPSRYSNDATLNWSERSALYFIDSKNELFCLSTDKEQSYSIEEEERIQKSIYSMLKPNKKSTGVKSQNPSKHLFEHDMSHKDLKSYLDAPAHTMVPVRFMCRVLLNSLVLQKDKSKEEIIT</sequence>